<gene>
    <name evidence="2" type="ORF">PXEA_LOCUS18239</name>
</gene>
<keyword evidence="3" id="KW-1185">Reference proteome</keyword>
<feature type="compositionally biased region" description="Basic and acidic residues" evidence="1">
    <location>
        <begin position="74"/>
        <end position="93"/>
    </location>
</feature>
<feature type="region of interest" description="Disordered" evidence="1">
    <location>
        <begin position="116"/>
        <end position="202"/>
    </location>
</feature>
<protein>
    <submittedName>
        <fullName evidence="2">Uncharacterized protein</fullName>
    </submittedName>
</protein>
<dbReference type="AlphaFoldDB" id="A0A448X0B9"/>
<evidence type="ECO:0000256" key="1">
    <source>
        <dbReference type="SAM" id="MobiDB-lite"/>
    </source>
</evidence>
<feature type="non-terminal residue" evidence="2">
    <location>
        <position position="1"/>
    </location>
</feature>
<dbReference type="Proteomes" id="UP000784294">
    <property type="component" value="Unassembled WGS sequence"/>
</dbReference>
<evidence type="ECO:0000313" key="2">
    <source>
        <dbReference type="EMBL" id="VEL24799.1"/>
    </source>
</evidence>
<reference evidence="2" key="1">
    <citation type="submission" date="2018-11" db="EMBL/GenBank/DDBJ databases">
        <authorList>
            <consortium name="Pathogen Informatics"/>
        </authorList>
    </citation>
    <scope>NUCLEOTIDE SEQUENCE</scope>
</reference>
<dbReference type="EMBL" id="CAAALY010069746">
    <property type="protein sequence ID" value="VEL24799.1"/>
    <property type="molecule type" value="Genomic_DNA"/>
</dbReference>
<feature type="region of interest" description="Disordered" evidence="1">
    <location>
        <begin position="235"/>
        <end position="267"/>
    </location>
</feature>
<feature type="compositionally biased region" description="Basic and acidic residues" evidence="1">
    <location>
        <begin position="252"/>
        <end position="261"/>
    </location>
</feature>
<evidence type="ECO:0000313" key="3">
    <source>
        <dbReference type="Proteomes" id="UP000784294"/>
    </source>
</evidence>
<feature type="compositionally biased region" description="Basic and acidic residues" evidence="1">
    <location>
        <begin position="128"/>
        <end position="181"/>
    </location>
</feature>
<sequence>MVLVPIYRIVTTAYDEAWDLRLARMGIGPINVTSRFPSSGQPPSLSTFRSVEGTELACKNWTADMSIRSTKSLQGKEARIEERAEKSERMGEEWNEAKMCQAEAEMDHEEEVRNQTEIGMKASPSPTDRSDEVETKRTKETETSLKVPKETDHGEDEKWKVEETENDTVEKTISRLDDRVPPDGAAVYDDSSPPQPPTPMERLPIMPSVACRRVRSSSFDLPLLTSRLNREMDFVISDPEVPPSQLTPNSLRPDKPLRQPDQHSCYG</sequence>
<comment type="caution">
    <text evidence="2">The sequence shown here is derived from an EMBL/GenBank/DDBJ whole genome shotgun (WGS) entry which is preliminary data.</text>
</comment>
<organism evidence="2 3">
    <name type="scientific">Protopolystoma xenopodis</name>
    <dbReference type="NCBI Taxonomy" id="117903"/>
    <lineage>
        <taxon>Eukaryota</taxon>
        <taxon>Metazoa</taxon>
        <taxon>Spiralia</taxon>
        <taxon>Lophotrochozoa</taxon>
        <taxon>Platyhelminthes</taxon>
        <taxon>Monogenea</taxon>
        <taxon>Polyopisthocotylea</taxon>
        <taxon>Polystomatidea</taxon>
        <taxon>Polystomatidae</taxon>
        <taxon>Protopolystoma</taxon>
    </lineage>
</organism>
<name>A0A448X0B9_9PLAT</name>
<feature type="region of interest" description="Disordered" evidence="1">
    <location>
        <begin position="72"/>
        <end position="93"/>
    </location>
</feature>
<proteinExistence type="predicted"/>
<accession>A0A448X0B9</accession>